<accession>A0A2G1W6Q6</accession>
<dbReference type="AlphaFoldDB" id="A0A2G1W6Q6"/>
<sequence length="258" mass="28898">MNYPPRQSHHAHRITRLLFKGCAAQSIGHQAVCLVIHIAHTEDAARYQGPVRFWNSQLMEVLGFKSPKQLNNARDAAIKAGWLVYDRTNDRSVGHYWTTIPDSVSQFDDAPIEPTHSDNGKHSESGTRSGTHCGTHSGKPSNPIPNPKKSALRADAIDLELAEWMLGLVKAVAPKTKQPNLSKWANTIRLMREEEGHSPAEIKSVFQWANQDDFWSINVRCPDKLRKQFATLHANAMKAHVVTTGPSKQPKRRLRVPA</sequence>
<proteinExistence type="predicted"/>
<evidence type="ECO:0000256" key="1">
    <source>
        <dbReference type="SAM" id="MobiDB-lite"/>
    </source>
</evidence>
<feature type="compositionally biased region" description="Basic and acidic residues" evidence="1">
    <location>
        <begin position="115"/>
        <end position="125"/>
    </location>
</feature>
<evidence type="ECO:0000313" key="2">
    <source>
        <dbReference type="EMBL" id="PHQ34697.1"/>
    </source>
</evidence>
<dbReference type="Proteomes" id="UP000225740">
    <property type="component" value="Unassembled WGS sequence"/>
</dbReference>
<comment type="caution">
    <text evidence="2">The sequence shown here is derived from an EMBL/GenBank/DDBJ whole genome shotgun (WGS) entry which is preliminary data.</text>
</comment>
<feature type="region of interest" description="Disordered" evidence="1">
    <location>
        <begin position="107"/>
        <end position="149"/>
    </location>
</feature>
<name>A0A2G1W6Q6_9BACT</name>
<protein>
    <submittedName>
        <fullName evidence="2">Phage replication protein</fullName>
    </submittedName>
</protein>
<evidence type="ECO:0000313" key="3">
    <source>
        <dbReference type="Proteomes" id="UP000225740"/>
    </source>
</evidence>
<gene>
    <name evidence="2" type="ORF">CEE69_14365</name>
</gene>
<dbReference type="EMBL" id="NIZW01000010">
    <property type="protein sequence ID" value="PHQ34697.1"/>
    <property type="molecule type" value="Genomic_DNA"/>
</dbReference>
<keyword evidence="3" id="KW-1185">Reference proteome</keyword>
<dbReference type="OrthoDB" id="5675294at2"/>
<organism evidence="2 3">
    <name type="scientific">Rhodopirellula bahusiensis</name>
    <dbReference type="NCBI Taxonomy" id="2014065"/>
    <lineage>
        <taxon>Bacteria</taxon>
        <taxon>Pseudomonadati</taxon>
        <taxon>Planctomycetota</taxon>
        <taxon>Planctomycetia</taxon>
        <taxon>Pirellulales</taxon>
        <taxon>Pirellulaceae</taxon>
        <taxon>Rhodopirellula</taxon>
    </lineage>
</organism>
<reference evidence="2 3" key="1">
    <citation type="submission" date="2017-06" db="EMBL/GenBank/DDBJ databases">
        <title>Description of Rhodopirellula bahusiensis sp. nov.</title>
        <authorList>
            <person name="Kizina J."/>
            <person name="Harder J."/>
        </authorList>
    </citation>
    <scope>NUCLEOTIDE SEQUENCE [LARGE SCALE GENOMIC DNA]</scope>
    <source>
        <strain evidence="2 3">SWK21</strain>
    </source>
</reference>